<dbReference type="AlphaFoldDB" id="A0A1R3I6F9"/>
<sequence>MEGQSEKKAVLKMDFYNEKQKQKVMKEVSGVPGIRSIVMDMEESKLILIGCFDVFRLLYKLNKECGNCAELVLALPYNAQEEEEKKKAEAAAEEQRKKDARNGIMVLKHRVFNFHHNSLFSLFCCVKNYGKSLESNHSVGFVRFVVEIATTETTTMEGQGEKKAVLKMDFYNEKQKQRVMKEVSGVPEIRSIIMDMEESKLILIGCFDVFRLLYKLNKECGNCADLGWP</sequence>
<dbReference type="Gramene" id="OMO78186">
    <property type="protein sequence ID" value="OMO78186"/>
    <property type="gene ID" value="CCACVL1_14595"/>
</dbReference>
<evidence type="ECO:0000256" key="1">
    <source>
        <dbReference type="ARBA" id="ARBA00022481"/>
    </source>
</evidence>
<keyword evidence="2" id="KW-0479">Metal-binding</keyword>
<protein>
    <recommendedName>
        <fullName evidence="6">HMA domain-containing protein</fullName>
    </recommendedName>
</protein>
<dbReference type="Gene3D" id="3.30.70.100">
    <property type="match status" value="2"/>
</dbReference>
<evidence type="ECO:0000256" key="3">
    <source>
        <dbReference type="ARBA" id="ARBA00023288"/>
    </source>
</evidence>
<organism evidence="7 8">
    <name type="scientific">Corchorus capsularis</name>
    <name type="common">Jute</name>
    <dbReference type="NCBI Taxonomy" id="210143"/>
    <lineage>
        <taxon>Eukaryota</taxon>
        <taxon>Viridiplantae</taxon>
        <taxon>Streptophyta</taxon>
        <taxon>Embryophyta</taxon>
        <taxon>Tracheophyta</taxon>
        <taxon>Spermatophyta</taxon>
        <taxon>Magnoliopsida</taxon>
        <taxon>eudicotyledons</taxon>
        <taxon>Gunneridae</taxon>
        <taxon>Pentapetalae</taxon>
        <taxon>rosids</taxon>
        <taxon>malvids</taxon>
        <taxon>Malvales</taxon>
        <taxon>Malvaceae</taxon>
        <taxon>Grewioideae</taxon>
        <taxon>Apeibeae</taxon>
        <taxon>Corchorus</taxon>
    </lineage>
</organism>
<dbReference type="EMBL" id="AWWV01010603">
    <property type="protein sequence ID" value="OMO78186.1"/>
    <property type="molecule type" value="Genomic_DNA"/>
</dbReference>
<keyword evidence="8" id="KW-1185">Reference proteome</keyword>
<evidence type="ECO:0000256" key="2">
    <source>
        <dbReference type="ARBA" id="ARBA00022723"/>
    </source>
</evidence>
<dbReference type="OrthoDB" id="1923658at2759"/>
<keyword evidence="3" id="KW-0449">Lipoprotein</keyword>
<dbReference type="PANTHER" id="PTHR45811">
    <property type="entry name" value="COPPER TRANSPORT PROTEIN FAMILY-RELATED"/>
    <property type="match status" value="1"/>
</dbReference>
<dbReference type="PANTHER" id="PTHR45811:SF49">
    <property type="entry name" value="OS04G0667600 PROTEIN"/>
    <property type="match status" value="1"/>
</dbReference>
<proteinExistence type="inferred from homology"/>
<gene>
    <name evidence="7" type="ORF">CCACVL1_14595</name>
</gene>
<reference evidence="7 8" key="1">
    <citation type="submission" date="2013-09" db="EMBL/GenBank/DDBJ databases">
        <title>Corchorus capsularis genome sequencing.</title>
        <authorList>
            <person name="Alam M."/>
            <person name="Haque M.S."/>
            <person name="Islam M.S."/>
            <person name="Emdad E.M."/>
            <person name="Islam M.M."/>
            <person name="Ahmed B."/>
            <person name="Halim A."/>
            <person name="Hossen Q.M.M."/>
            <person name="Hossain M.Z."/>
            <person name="Ahmed R."/>
            <person name="Khan M.M."/>
            <person name="Islam R."/>
            <person name="Rashid M.M."/>
            <person name="Khan S.A."/>
            <person name="Rahman M.S."/>
            <person name="Alam M."/>
        </authorList>
    </citation>
    <scope>NUCLEOTIDE SEQUENCE [LARGE SCALE GENOMIC DNA]</scope>
    <source>
        <strain evidence="8">cv. CVL-1</strain>
        <tissue evidence="7">Whole seedling</tissue>
    </source>
</reference>
<dbReference type="STRING" id="210143.A0A1R3I6F9"/>
<keyword evidence="4" id="KW-0636">Prenylation</keyword>
<dbReference type="Proteomes" id="UP000188268">
    <property type="component" value="Unassembled WGS sequence"/>
</dbReference>
<evidence type="ECO:0000256" key="5">
    <source>
        <dbReference type="ARBA" id="ARBA00024045"/>
    </source>
</evidence>
<comment type="similarity">
    <text evidence="5">Belongs to the HIPP family.</text>
</comment>
<comment type="caution">
    <text evidence="7">The sequence shown here is derived from an EMBL/GenBank/DDBJ whole genome shotgun (WGS) entry which is preliminary data.</text>
</comment>
<evidence type="ECO:0000259" key="6">
    <source>
        <dbReference type="PROSITE" id="PS50846"/>
    </source>
</evidence>
<dbReference type="GO" id="GO:0046872">
    <property type="term" value="F:metal ion binding"/>
    <property type="evidence" value="ECO:0007669"/>
    <property type="project" value="UniProtKB-KW"/>
</dbReference>
<dbReference type="PROSITE" id="PS50846">
    <property type="entry name" value="HMA_2"/>
    <property type="match status" value="1"/>
</dbReference>
<evidence type="ECO:0000313" key="7">
    <source>
        <dbReference type="EMBL" id="OMO78186.1"/>
    </source>
</evidence>
<evidence type="ECO:0000256" key="4">
    <source>
        <dbReference type="ARBA" id="ARBA00023289"/>
    </source>
</evidence>
<feature type="domain" description="HMA" evidence="6">
    <location>
        <begin position="6"/>
        <end position="70"/>
    </location>
</feature>
<evidence type="ECO:0000313" key="8">
    <source>
        <dbReference type="Proteomes" id="UP000188268"/>
    </source>
</evidence>
<dbReference type="InterPro" id="IPR051863">
    <property type="entry name" value="HIPP"/>
</dbReference>
<name>A0A1R3I6F9_COCAP</name>
<accession>A0A1R3I6F9</accession>
<keyword evidence="1" id="KW-0488">Methylation</keyword>
<dbReference type="InterPro" id="IPR006121">
    <property type="entry name" value="HMA_dom"/>
</dbReference>